<evidence type="ECO:0000256" key="1">
    <source>
        <dbReference type="SAM" id="MobiDB-lite"/>
    </source>
</evidence>
<keyword evidence="3" id="KW-1185">Reference proteome</keyword>
<gene>
    <name evidence="2" type="ORF">XENORESO_008435</name>
</gene>
<proteinExistence type="predicted"/>
<evidence type="ECO:0000313" key="3">
    <source>
        <dbReference type="Proteomes" id="UP001444071"/>
    </source>
</evidence>
<sequence length="193" mass="20668">MALAFVVPCQAGGSVLLQPHGHGVADVLPAVQKVAERDSGAEREDVRQEENKINTRSSSQSLSTVIIQDSVQGCKTSVSSLALSDRSDSRKRTRTSLPANGVGGSSLSQTRLVRSLGNLHVVAGNSDPMCCEPRGSHRDTASVRANTGTLINLNAAQGHLQASSLRHSLSPAETWGYNYMQIKTLLVFYLKDR</sequence>
<feature type="region of interest" description="Disordered" evidence="1">
    <location>
        <begin position="36"/>
        <end position="59"/>
    </location>
</feature>
<name>A0ABV0WFR9_9TELE</name>
<feature type="region of interest" description="Disordered" evidence="1">
    <location>
        <begin position="82"/>
        <end position="105"/>
    </location>
</feature>
<accession>A0ABV0WFR9</accession>
<feature type="compositionally biased region" description="Basic and acidic residues" evidence="1">
    <location>
        <begin position="36"/>
        <end position="53"/>
    </location>
</feature>
<dbReference type="Proteomes" id="UP001444071">
    <property type="component" value="Unassembled WGS sequence"/>
</dbReference>
<dbReference type="EMBL" id="JAHRIM010042718">
    <property type="protein sequence ID" value="MEQ2267628.1"/>
    <property type="molecule type" value="Genomic_DNA"/>
</dbReference>
<reference evidence="2 3" key="1">
    <citation type="submission" date="2021-06" db="EMBL/GenBank/DDBJ databases">
        <authorList>
            <person name="Palmer J.M."/>
        </authorList>
    </citation>
    <scope>NUCLEOTIDE SEQUENCE [LARGE SCALE GENOMIC DNA]</scope>
    <source>
        <strain evidence="2 3">XR_2019</strain>
        <tissue evidence="2">Muscle</tissue>
    </source>
</reference>
<comment type="caution">
    <text evidence="2">The sequence shown here is derived from an EMBL/GenBank/DDBJ whole genome shotgun (WGS) entry which is preliminary data.</text>
</comment>
<organism evidence="2 3">
    <name type="scientific">Xenotaenia resolanae</name>
    <dbReference type="NCBI Taxonomy" id="208358"/>
    <lineage>
        <taxon>Eukaryota</taxon>
        <taxon>Metazoa</taxon>
        <taxon>Chordata</taxon>
        <taxon>Craniata</taxon>
        <taxon>Vertebrata</taxon>
        <taxon>Euteleostomi</taxon>
        <taxon>Actinopterygii</taxon>
        <taxon>Neopterygii</taxon>
        <taxon>Teleostei</taxon>
        <taxon>Neoteleostei</taxon>
        <taxon>Acanthomorphata</taxon>
        <taxon>Ovalentaria</taxon>
        <taxon>Atherinomorphae</taxon>
        <taxon>Cyprinodontiformes</taxon>
        <taxon>Goodeidae</taxon>
        <taxon>Xenotaenia</taxon>
    </lineage>
</organism>
<protein>
    <submittedName>
        <fullName evidence="2">Uncharacterized protein</fullName>
    </submittedName>
</protein>
<evidence type="ECO:0000313" key="2">
    <source>
        <dbReference type="EMBL" id="MEQ2267628.1"/>
    </source>
</evidence>